<feature type="compositionally biased region" description="Basic and acidic residues" evidence="1">
    <location>
        <begin position="922"/>
        <end position="960"/>
    </location>
</feature>
<name>A0A2L0S3W0_9PSED</name>
<evidence type="ECO:0000313" key="3">
    <source>
        <dbReference type="Proteomes" id="UP000239888"/>
    </source>
</evidence>
<protein>
    <submittedName>
        <fullName evidence="2">Uncharacterized protein</fullName>
    </submittedName>
</protein>
<feature type="compositionally biased region" description="Polar residues" evidence="1">
    <location>
        <begin position="961"/>
        <end position="971"/>
    </location>
</feature>
<dbReference type="KEGG" id="poi:BOP93_25965"/>
<proteinExistence type="predicted"/>
<dbReference type="Proteomes" id="UP000239888">
    <property type="component" value="Chromosome"/>
</dbReference>
<organism evidence="2 3">
    <name type="scientific">Pseudomonas orientalis</name>
    <dbReference type="NCBI Taxonomy" id="76758"/>
    <lineage>
        <taxon>Bacteria</taxon>
        <taxon>Pseudomonadati</taxon>
        <taxon>Pseudomonadota</taxon>
        <taxon>Gammaproteobacteria</taxon>
        <taxon>Pseudomonadales</taxon>
        <taxon>Pseudomonadaceae</taxon>
        <taxon>Pseudomonas</taxon>
    </lineage>
</organism>
<gene>
    <name evidence="2" type="ORF">BOP93_25965</name>
</gene>
<evidence type="ECO:0000256" key="1">
    <source>
        <dbReference type="SAM" id="MobiDB-lite"/>
    </source>
</evidence>
<reference evidence="2 3" key="1">
    <citation type="journal article" date="2018" name="Front. Microbiol.">
        <title>Pseudomonas orientalis F9: A Potent Antagonist against Phytopathogens with Phytotoxic Effect in the Apple Flower.</title>
        <authorList>
            <person name="Zengerer V."/>
            <person name="Schmid M."/>
            <person name="Bieri M."/>
            <person name="Muller D.C."/>
            <person name="Remus-Emsermann M.N.P."/>
            <person name="Ahrens C.H."/>
            <person name="Pelludat C."/>
        </authorList>
    </citation>
    <scope>NUCLEOTIDE SEQUENCE [LARGE SCALE GENOMIC DNA]</scope>
    <source>
        <strain evidence="2 3">F9</strain>
    </source>
</reference>
<dbReference type="RefSeq" id="WP_237140385.1">
    <property type="nucleotide sequence ID" value="NZ_CP018049.1"/>
</dbReference>
<sequence>MTASGSTSQDDDQNTSKLVALLLNVAPSFAETARDLLRQSLQEQYPLLHLDPDTTLLGTPTWELIDEKIVPGPTHYQSLSTLLARQAITWVATLCIEGEHFLTQEPVLEPAVHLPVRIVEIANTINILARVMSTAYEEQLVNFWSESVGNGPRWQAASSTLRNVWNVQHVDGWTEEDCAMARGLFHTPDRATRHAKDPFQSRAYLLDVDVVRGTKTEHTDLVFNAVLVGKSQGQTLILSYSLDSGYEKFESLEKLGASLSAQLEGAEAYDRLEWRLYEPDDNYFDHLAFKLIALQLQSTREVTATHGTPAAVVSVPPKNIEHVTTRGPDLDWYQSTLPNWLAGASNMDRTSYSRHLKDLAALHRRNAGQTYQDDIPAIEQYALDRLKIEIEKEHPKEKHLALDKFSVEIRTQVVWGLFPVPGQIEVTTLRLGELALQNLIALPFFSDITLRMDSHNSIPSWMTIDYIKTLITRIDVGTAYPTLIRSKLMDDAAESARRKNLYTQHLRIQLPMLALQYKIRKESGIDERGYHYVLAVLQSESSDRTFGGQAIVMRRLSFTTTRRLTNSHDVVENMYVIGPQRIEAGPCLLYRPLFEPVLMQFPSPANLIYTINHSHTLRDSIVAWLPDSVRDDYTNYVFPGSLPSPWMVGDLLTNPSKIWTYSDRVILGEDILKGDLFTTLFNSNANALIELADRESVSNVESRWATFKKAGWLLFNASMPFLGRFASTGAWIWQIVDQLQAFVEAHEHDDQQAQWSALTDVLLNLGMALALHAAQRNRPTAAPVRVETKTPGAPAIVKQLPMPDAHDSPPGHSGSLYTLGAVKKTSKSLGAALDTFKIDKPANLEGPITEEGADQYLYRDGQHYYAPAGERWFRVELEGERTVVIIDPNQPNRTGLPLLHNAKGEWFVDTRLRLSGGGLESRTAKSKEHAQEQSNKLREKLTAFEQTKKDSQRELQKAHTEMSQAPSTSAQAKRQAYLEKLSGLSASYEDARQQLVVLNAFSPVMDYQSRALGYLKAQLELNEANIREQLTSFSPQLEKVLNHLETHASSPQASHIEDFKQLSEMNRHMIERLDYAQSRFAQARGLGEAGMELILNCKMPYGSDNLKALQVTMARALCLRPQSLGTEADAWQMLVKTTDAADIAVQTLHNTLKQTSESRLDERVQTLGSLVEQFKFVDERLQDIALEFPEQILAEPLAKLRESLRGFASRASAQLAPLHSELEQLRSKPKAPLWQPRSEKKFIHTRYNGTLIGEPRVNKVGLETGLVDILSPLTGKIIATFHEKTPGVWAQRVDPSASQPPRPVFTLETSLSRGQKLLDELPAFQTRVTTRSNDTSRTPLGVEYMLGQHAELLAQAAEDIDESLTKLNATEVTQHPAVAERKKIEDAARALYKQADVHVAKMIKQQPPTLTGLEWLKNHDLIKIKKAGKRRRLKSITKDYLDEYTVTDKSSKAVLWYAQFHYRSAQASLDRFISARLKTPAERELGSATDDVNGLNAEQQTAFYRSTIGLAQARALFFPNGTD</sequence>
<accession>A0A2L0S3W0</accession>
<dbReference type="EMBL" id="CP018049">
    <property type="protein sequence ID" value="AUZ48901.1"/>
    <property type="molecule type" value="Genomic_DNA"/>
</dbReference>
<feature type="region of interest" description="Disordered" evidence="1">
    <location>
        <begin position="918"/>
        <end position="971"/>
    </location>
</feature>
<evidence type="ECO:0000313" key="2">
    <source>
        <dbReference type="EMBL" id="AUZ48901.1"/>
    </source>
</evidence>